<sequence length="293" mass="32286">MVQLSEYLNQKRRLINEQLKLYVRDYSVPGRIQDAMMYSIEAGGKRLRPILLMATAEAFGADEQKAIGVASSLEMIHTYSLIHDDLPAMDNDDMRRGMPTSHKQFDEATAILAGDALLTLSSQIIAEDSSLDAHERVYLIRELSKASGATGMVEGQMQDMLSENKKVSLEQLESIHKNKTGQLLRFSIIAGAYLGKAAGDSKEEITKMAEAIGLIFQIQDDILDVTGDADKIGKPIGSDEDNLKSTYPQLLGVEGAKKQKEKYVLTAQESLKNAGVEGTYLSALIDYLSSRDY</sequence>
<dbReference type="FunFam" id="1.10.600.10:FF:000001">
    <property type="entry name" value="Geranylgeranyl diphosphate synthase"/>
    <property type="match status" value="1"/>
</dbReference>
<dbReference type="InterPro" id="IPR053378">
    <property type="entry name" value="Prenyl_diphosphate_synthase"/>
</dbReference>
<dbReference type="CDD" id="cd00685">
    <property type="entry name" value="Trans_IPPS_HT"/>
    <property type="match status" value="1"/>
</dbReference>
<evidence type="ECO:0000313" key="14">
    <source>
        <dbReference type="Proteomes" id="UP000287756"/>
    </source>
</evidence>
<dbReference type="SUPFAM" id="SSF48576">
    <property type="entry name" value="Terpenoid synthases"/>
    <property type="match status" value="1"/>
</dbReference>
<dbReference type="PANTHER" id="PTHR43281">
    <property type="entry name" value="FARNESYL DIPHOSPHATE SYNTHASE"/>
    <property type="match status" value="1"/>
</dbReference>
<dbReference type="EMBL" id="CP026118">
    <property type="protein sequence ID" value="QAS54238.1"/>
    <property type="molecule type" value="Genomic_DNA"/>
</dbReference>
<dbReference type="NCBIfam" id="NF045485">
    <property type="entry name" value="FPPsyn"/>
    <property type="match status" value="1"/>
</dbReference>
<dbReference type="Proteomes" id="UP000287756">
    <property type="component" value="Chromosome"/>
</dbReference>
<keyword evidence="8" id="KW-0414">Isoprene biosynthesis</keyword>
<evidence type="ECO:0000256" key="1">
    <source>
        <dbReference type="ARBA" id="ARBA00001946"/>
    </source>
</evidence>
<keyword evidence="7" id="KW-0460">Magnesium</keyword>
<evidence type="ECO:0000256" key="3">
    <source>
        <dbReference type="ARBA" id="ARBA00012439"/>
    </source>
</evidence>
<evidence type="ECO:0000256" key="6">
    <source>
        <dbReference type="ARBA" id="ARBA00022723"/>
    </source>
</evidence>
<keyword evidence="6" id="KW-0479">Metal-binding</keyword>
<evidence type="ECO:0000256" key="2">
    <source>
        <dbReference type="ARBA" id="ARBA00006706"/>
    </source>
</evidence>
<evidence type="ECO:0000256" key="5">
    <source>
        <dbReference type="ARBA" id="ARBA00022679"/>
    </source>
</evidence>
<dbReference type="PROSITE" id="PS00723">
    <property type="entry name" value="POLYPRENYL_SYNTHASE_1"/>
    <property type="match status" value="1"/>
</dbReference>
<dbReference type="InterPro" id="IPR008949">
    <property type="entry name" value="Isoprenoid_synthase_dom_sf"/>
</dbReference>
<dbReference type="PROSITE" id="PS00444">
    <property type="entry name" value="POLYPRENYL_SYNTHASE_2"/>
    <property type="match status" value="1"/>
</dbReference>
<dbReference type="InterPro" id="IPR000092">
    <property type="entry name" value="Polyprenyl_synt"/>
</dbReference>
<reference evidence="13 14" key="1">
    <citation type="submission" date="2018-01" db="EMBL/GenBank/DDBJ databases">
        <title>The whole genome sequencing and assembly of Halobacillus litoralis ERB031 strain.</title>
        <authorList>
            <person name="Lee S.-J."/>
            <person name="Park M.-K."/>
            <person name="Kim J.-Y."/>
            <person name="Lee Y.-J."/>
            <person name="Yi H."/>
            <person name="Bahn Y.-S."/>
            <person name="Kim J.F."/>
            <person name="Lee D.-W."/>
        </authorList>
    </citation>
    <scope>NUCLEOTIDE SEQUENCE [LARGE SCALE GENOMIC DNA]</scope>
    <source>
        <strain evidence="13 14">ERB 031</strain>
    </source>
</reference>
<dbReference type="AlphaFoldDB" id="A0A410MHS0"/>
<dbReference type="KEGG" id="hli:HLI_19480"/>
<organism evidence="13 14">
    <name type="scientific">Halobacillus litoralis</name>
    <dbReference type="NCBI Taxonomy" id="45668"/>
    <lineage>
        <taxon>Bacteria</taxon>
        <taxon>Bacillati</taxon>
        <taxon>Bacillota</taxon>
        <taxon>Bacilli</taxon>
        <taxon>Bacillales</taxon>
        <taxon>Bacillaceae</taxon>
        <taxon>Halobacillus</taxon>
    </lineage>
</organism>
<accession>A0A410MHS0</accession>
<evidence type="ECO:0000256" key="4">
    <source>
        <dbReference type="ARBA" id="ARBA00015100"/>
    </source>
</evidence>
<dbReference type="Gene3D" id="1.10.600.10">
    <property type="entry name" value="Farnesyl Diphosphate Synthase"/>
    <property type="match status" value="1"/>
</dbReference>
<dbReference type="GO" id="GO:0004337">
    <property type="term" value="F:(2E,6E)-farnesyl diphosphate synthase activity"/>
    <property type="evidence" value="ECO:0007669"/>
    <property type="project" value="UniProtKB-EC"/>
</dbReference>
<comment type="similarity">
    <text evidence="2 12">Belongs to the FPP/GGPP synthase family.</text>
</comment>
<protein>
    <recommendedName>
        <fullName evidence="4">Farnesyl diphosphate synthase</fullName>
        <ecNumber evidence="3">2.5.1.10</ecNumber>
    </recommendedName>
    <alternativeName>
        <fullName evidence="10">(2E,6E)-farnesyl diphosphate synthase</fullName>
    </alternativeName>
    <alternativeName>
        <fullName evidence="9">Geranyltranstransferase</fullName>
    </alternativeName>
</protein>
<keyword evidence="5 12" id="KW-0808">Transferase</keyword>
<dbReference type="SFLD" id="SFLDG01017">
    <property type="entry name" value="Polyprenyl_Transferase_Like"/>
    <property type="match status" value="1"/>
</dbReference>
<dbReference type="GO" id="GO:0005737">
    <property type="term" value="C:cytoplasm"/>
    <property type="evidence" value="ECO:0007669"/>
    <property type="project" value="UniProtKB-ARBA"/>
</dbReference>
<dbReference type="GO" id="GO:0016114">
    <property type="term" value="P:terpenoid biosynthetic process"/>
    <property type="evidence" value="ECO:0007669"/>
    <property type="project" value="UniProtKB-ARBA"/>
</dbReference>
<evidence type="ECO:0000256" key="12">
    <source>
        <dbReference type="RuleBase" id="RU004466"/>
    </source>
</evidence>
<evidence type="ECO:0000256" key="10">
    <source>
        <dbReference type="ARBA" id="ARBA00032873"/>
    </source>
</evidence>
<comment type="cofactor">
    <cofactor evidence="1">
        <name>Mg(2+)</name>
        <dbReference type="ChEBI" id="CHEBI:18420"/>
    </cofactor>
</comment>
<evidence type="ECO:0000256" key="11">
    <source>
        <dbReference type="ARBA" id="ARBA00049399"/>
    </source>
</evidence>
<evidence type="ECO:0000256" key="7">
    <source>
        <dbReference type="ARBA" id="ARBA00022842"/>
    </source>
</evidence>
<proteinExistence type="inferred from homology"/>
<dbReference type="Pfam" id="PF00348">
    <property type="entry name" value="polyprenyl_synt"/>
    <property type="match status" value="1"/>
</dbReference>
<gene>
    <name evidence="13" type="ORF">HLI_19480</name>
</gene>
<dbReference type="SFLD" id="SFLDS00005">
    <property type="entry name" value="Isoprenoid_Synthase_Type_I"/>
    <property type="match status" value="1"/>
</dbReference>
<dbReference type="OrthoDB" id="9805316at2"/>
<comment type="catalytic activity">
    <reaction evidence="11">
        <text>isopentenyl diphosphate + (2E)-geranyl diphosphate = (2E,6E)-farnesyl diphosphate + diphosphate</text>
        <dbReference type="Rhea" id="RHEA:19361"/>
        <dbReference type="ChEBI" id="CHEBI:33019"/>
        <dbReference type="ChEBI" id="CHEBI:58057"/>
        <dbReference type="ChEBI" id="CHEBI:128769"/>
        <dbReference type="ChEBI" id="CHEBI:175763"/>
        <dbReference type="EC" id="2.5.1.10"/>
    </reaction>
</comment>
<dbReference type="PANTHER" id="PTHR43281:SF1">
    <property type="entry name" value="FARNESYL DIPHOSPHATE SYNTHASE"/>
    <property type="match status" value="1"/>
</dbReference>
<name>A0A410MHS0_9BACI</name>
<dbReference type="EC" id="2.5.1.10" evidence="3"/>
<evidence type="ECO:0000313" key="13">
    <source>
        <dbReference type="EMBL" id="QAS54238.1"/>
    </source>
</evidence>
<dbReference type="GO" id="GO:0046872">
    <property type="term" value="F:metal ion binding"/>
    <property type="evidence" value="ECO:0007669"/>
    <property type="project" value="UniProtKB-KW"/>
</dbReference>
<dbReference type="InterPro" id="IPR033749">
    <property type="entry name" value="Polyprenyl_synt_CS"/>
</dbReference>
<evidence type="ECO:0000256" key="9">
    <source>
        <dbReference type="ARBA" id="ARBA00032380"/>
    </source>
</evidence>
<evidence type="ECO:0000256" key="8">
    <source>
        <dbReference type="ARBA" id="ARBA00023229"/>
    </source>
</evidence>